<feature type="compositionally biased region" description="Low complexity" evidence="1">
    <location>
        <begin position="101"/>
        <end position="111"/>
    </location>
</feature>
<feature type="compositionally biased region" description="Polar residues" evidence="1">
    <location>
        <begin position="77"/>
        <end position="94"/>
    </location>
</feature>
<feature type="region of interest" description="Disordered" evidence="1">
    <location>
        <begin position="16"/>
        <end position="318"/>
    </location>
</feature>
<feature type="compositionally biased region" description="Basic and acidic residues" evidence="1">
    <location>
        <begin position="161"/>
        <end position="195"/>
    </location>
</feature>
<dbReference type="EMBL" id="CAAE01011458">
    <property type="protein sequence ID" value="CAF93801.1"/>
    <property type="molecule type" value="Genomic_DNA"/>
</dbReference>
<protein>
    <submittedName>
        <fullName evidence="2">Chromosome undetermined SCAF11458, whole genome shotgun sequence</fullName>
    </submittedName>
</protein>
<reference evidence="2" key="2">
    <citation type="submission" date="2004-02" db="EMBL/GenBank/DDBJ databases">
        <authorList>
            <consortium name="Genoscope"/>
            <consortium name="Whitehead Institute Centre for Genome Research"/>
        </authorList>
    </citation>
    <scope>NUCLEOTIDE SEQUENCE</scope>
</reference>
<organism evidence="2">
    <name type="scientific">Tetraodon nigroviridis</name>
    <name type="common">Spotted green pufferfish</name>
    <name type="synonym">Chelonodon nigroviridis</name>
    <dbReference type="NCBI Taxonomy" id="99883"/>
    <lineage>
        <taxon>Eukaryota</taxon>
        <taxon>Metazoa</taxon>
        <taxon>Chordata</taxon>
        <taxon>Craniata</taxon>
        <taxon>Vertebrata</taxon>
        <taxon>Euteleostomi</taxon>
        <taxon>Actinopterygii</taxon>
        <taxon>Neopterygii</taxon>
        <taxon>Teleostei</taxon>
        <taxon>Neoteleostei</taxon>
        <taxon>Acanthomorphata</taxon>
        <taxon>Eupercaria</taxon>
        <taxon>Tetraodontiformes</taxon>
        <taxon>Tetradontoidea</taxon>
        <taxon>Tetraodontidae</taxon>
        <taxon>Tetraodon</taxon>
    </lineage>
</organism>
<feature type="compositionally biased region" description="Basic residues" evidence="1">
    <location>
        <begin position="112"/>
        <end position="128"/>
    </location>
</feature>
<dbReference type="OrthoDB" id="8897990at2759"/>
<feature type="compositionally biased region" description="Gly residues" evidence="1">
    <location>
        <begin position="146"/>
        <end position="156"/>
    </location>
</feature>
<reference evidence="2" key="1">
    <citation type="journal article" date="2004" name="Nature">
        <title>Genome duplication in the teleost fish Tetraodon nigroviridis reveals the early vertebrate proto-karyotype.</title>
        <authorList>
            <person name="Jaillon O."/>
            <person name="Aury J.-M."/>
            <person name="Brunet F."/>
            <person name="Petit J.-L."/>
            <person name="Stange-Thomann N."/>
            <person name="Mauceli E."/>
            <person name="Bouneau L."/>
            <person name="Fischer C."/>
            <person name="Ozouf-Costaz C."/>
            <person name="Bernot A."/>
            <person name="Nicaud S."/>
            <person name="Jaffe D."/>
            <person name="Fisher S."/>
            <person name="Lutfalla G."/>
            <person name="Dossat C."/>
            <person name="Segurens B."/>
            <person name="Dasilva C."/>
            <person name="Salanoubat M."/>
            <person name="Levy M."/>
            <person name="Boudet N."/>
            <person name="Castellano S."/>
            <person name="Anthouard V."/>
            <person name="Jubin C."/>
            <person name="Castelli V."/>
            <person name="Katinka M."/>
            <person name="Vacherie B."/>
            <person name="Biemont C."/>
            <person name="Skalli Z."/>
            <person name="Cattolico L."/>
            <person name="Poulain J."/>
            <person name="De Berardinis V."/>
            <person name="Cruaud C."/>
            <person name="Duprat S."/>
            <person name="Brottier P."/>
            <person name="Coutanceau J.-P."/>
            <person name="Gouzy J."/>
            <person name="Parra G."/>
            <person name="Lardier G."/>
            <person name="Chapple C."/>
            <person name="McKernan K.J."/>
            <person name="McEwan P."/>
            <person name="Bosak S."/>
            <person name="Kellis M."/>
            <person name="Volff J.-N."/>
            <person name="Guigo R."/>
            <person name="Zody M.C."/>
            <person name="Mesirov J."/>
            <person name="Lindblad-Toh K."/>
            <person name="Birren B."/>
            <person name="Nusbaum C."/>
            <person name="Kahn D."/>
            <person name="Robinson-Rechavi M."/>
            <person name="Laudet V."/>
            <person name="Schachter V."/>
            <person name="Quetier F."/>
            <person name="Saurin W."/>
            <person name="Scarpelli C."/>
            <person name="Wincker P."/>
            <person name="Lander E.S."/>
            <person name="Weissenbach J."/>
            <person name="Roest Crollius H."/>
        </authorList>
    </citation>
    <scope>NUCLEOTIDE SEQUENCE [LARGE SCALE GENOMIC DNA]</scope>
</reference>
<accession>Q4SZY1</accession>
<evidence type="ECO:0000313" key="2">
    <source>
        <dbReference type="EMBL" id="CAF93801.1"/>
    </source>
</evidence>
<proteinExistence type="predicted"/>
<dbReference type="AlphaFoldDB" id="Q4SZY1"/>
<name>Q4SZY1_TETNG</name>
<evidence type="ECO:0000256" key="1">
    <source>
        <dbReference type="SAM" id="MobiDB-lite"/>
    </source>
</evidence>
<gene>
    <name evidence="2" type="ORF">GSTENG00009618001</name>
</gene>
<feature type="compositionally biased region" description="Basic and acidic residues" evidence="1">
    <location>
        <begin position="48"/>
        <end position="75"/>
    </location>
</feature>
<feature type="compositionally biased region" description="Gly residues" evidence="1">
    <location>
        <begin position="218"/>
        <end position="228"/>
    </location>
</feature>
<sequence length="381" mass="40213">MAHDAHRRAPVAVAMAQVRSARSPAQSHCSPGQYPPSPLRQRAPTPGVEDRGHAEVKGHSSLERRSKSEAAERKMPKSSSRELTAGEASSSSPTGARLITHPSLPLSSSHRLPGHGRRPQPRRDHRRGGGVPPAGREEASGSNPEGAGGETAAGGGEAEEERARQEEERRNREDEERRQKEQRWKDMQDQLDKEVSGPLRQHGRHHGNKPLKESSVSEGGGLPEGSEGGGEEETGAGAAAPSGGAGAAAEEEVPDARTSLTAPSEEDARSPAEAPTITLGSLETKSCLDELSDGVQSMDVSPVSREEQASAQEFSPVTEEQVMDLDAHGRASTQTPSYPKVQASSGVGDLNKNLLIQACSAQSSESSQLMCSVGPSKLDVQ</sequence>
<dbReference type="KEGG" id="tng:GSTEN00009618G001"/>